<dbReference type="AlphaFoldDB" id="A0A644YP00"/>
<comment type="caution">
    <text evidence="1">The sequence shown here is derived from an EMBL/GenBank/DDBJ whole genome shotgun (WGS) entry which is preliminary data.</text>
</comment>
<proteinExistence type="predicted"/>
<name>A0A644YP00_9ZZZZ</name>
<reference evidence="1" key="1">
    <citation type="submission" date="2019-08" db="EMBL/GenBank/DDBJ databases">
        <authorList>
            <person name="Kucharzyk K."/>
            <person name="Murdoch R.W."/>
            <person name="Higgins S."/>
            <person name="Loffler F."/>
        </authorList>
    </citation>
    <scope>NUCLEOTIDE SEQUENCE</scope>
</reference>
<dbReference type="EMBL" id="VSSQ01005732">
    <property type="protein sequence ID" value="MPM30236.1"/>
    <property type="molecule type" value="Genomic_DNA"/>
</dbReference>
<accession>A0A644YP00</accession>
<protein>
    <submittedName>
        <fullName evidence="1">Uncharacterized protein</fullName>
    </submittedName>
</protein>
<organism evidence="1">
    <name type="scientific">bioreactor metagenome</name>
    <dbReference type="NCBI Taxonomy" id="1076179"/>
    <lineage>
        <taxon>unclassified sequences</taxon>
        <taxon>metagenomes</taxon>
        <taxon>ecological metagenomes</taxon>
    </lineage>
</organism>
<sequence>MTPMANWKKALIWISSILVFALVILPLLAGGFRSWVIPLYKWGFDIKDAPQSVAAADTSTATAPAAPADNDEYRWGWDRGETKILKSDYCVAGDVTVEGIEYFDQGGVNEATVVVNNSSRGLSVYSEFGSGEFTFAEKAKSVTQIVRDEFATGGDPDAKTVRIVVVTDYGITQTWYNSRLEIIDHK</sequence>
<gene>
    <name evidence="1" type="ORF">SDC9_76784</name>
</gene>
<evidence type="ECO:0000313" key="1">
    <source>
        <dbReference type="EMBL" id="MPM30236.1"/>
    </source>
</evidence>